<feature type="domain" description="ACT" evidence="9">
    <location>
        <begin position="859"/>
        <end position="943"/>
    </location>
</feature>
<dbReference type="InterPro" id="IPR043519">
    <property type="entry name" value="NT_sf"/>
</dbReference>
<dbReference type="Gene3D" id="3.30.460.10">
    <property type="entry name" value="Beta Polymerase, domain 2"/>
    <property type="match status" value="1"/>
</dbReference>
<dbReference type="EMBL" id="JBHSML010000007">
    <property type="protein sequence ID" value="MFC5517348.1"/>
    <property type="molecule type" value="Genomic_DNA"/>
</dbReference>
<dbReference type="RefSeq" id="WP_266345638.1">
    <property type="nucleotide sequence ID" value="NZ_JAPKNH010000009.1"/>
</dbReference>
<dbReference type="PANTHER" id="PTHR47320">
    <property type="entry name" value="BIFUNCTIONAL URIDYLYLTRANSFERASE/URIDYLYL-REMOVING ENZYME"/>
    <property type="match status" value="1"/>
</dbReference>
<dbReference type="InterPro" id="IPR010043">
    <property type="entry name" value="UTase/UR"/>
</dbReference>
<sequence>MKSGLRSGHTVTPKAAASMTRSDSTLLDRSSLAAELHALAPGRDKSALRSAVLAHLKQVLREGRASAEAQLIADGLGSACARTLSALQDEVIGAIYTVAIRHIYPAENPTAAERMALVAVGGYGRGMLAPGSDIDLLFVLPYKQTPWGESVVEFVLYMLWDLGLKVGHATRNLDECIRLSRSDMTIRTSILEARYLWGDEGLFNDLTRRFDTEVVKGTGPEFIAAKLAERDERHRRQGASRYLVEPNVKEGKGGLRDLHTLFWIAKYFYHVGTGDALVEAGLFSRSELALFRKAEDFLWSVRCHLHFLTGRPEERLFFDVQREMAVRLGYTSHPGLKDVERFMKHYFLVAKDVGDLTMIFCAGLEEENAKPAPLLNRFFNFGSRRRHRKITGSSDFIVEHDRINMADPDVFRRDPVNLIRIFHLADKNNLAFHPDAMKQVTRSLKLIDGKLRDDPEANRLFLELLASRNQPETVIRRMNEAGVLGRFVPDFGKVVAMMQFNMYHHYTVDEHLIRSVGVLAEIDAGGRSEEHPLADLVMPTIQDRTALYVAMFLHDVAKGRPEDHSIAGARAARKLGPRLGLTPAQTETVAWLIEHHLLMSMTAQSRDLGDRKTIQDFAAVVQSLERLKMLLVLTIADITAVGPGVWNGWKGQLLRTLYYETEPLLTGGHSQVSRDQRVGAAKAELIDALKDWPQADLDAYRDRHYPAYWLRVDLPRKIAHASLIRNADRSGQTLATAVSTHAFEAITEITVLAPDHPRLLSMIAGACTAAGGNIVDAQIFTTTDGLAIDTIFIAREFDTDEEEMTRALKVGSLIEQALSGTVALPEAIAKKAKPRAKIKAFTVETRILLDNSWSNQFTAIEASGLDRPGLLYDLTRSLSDLNLNIASAHVVTFGERAVDVFYVTDLTGRKVMNANREASIRRRLRQAFEGAPPVDKTPARKAG</sequence>
<gene>
    <name evidence="7" type="primary">glnD</name>
    <name evidence="11" type="ORF">ACFPP9_16300</name>
</gene>
<dbReference type="Pfam" id="PF01966">
    <property type="entry name" value="HD"/>
    <property type="match status" value="1"/>
</dbReference>
<evidence type="ECO:0000259" key="10">
    <source>
        <dbReference type="PROSITE" id="PS51831"/>
    </source>
</evidence>
<dbReference type="CDD" id="cd05401">
    <property type="entry name" value="NT_GlnE_GlnD_like"/>
    <property type="match status" value="1"/>
</dbReference>
<dbReference type="PIRSF" id="PIRSF006288">
    <property type="entry name" value="PII_uridyltransf"/>
    <property type="match status" value="1"/>
</dbReference>
<keyword evidence="12" id="KW-1185">Reference proteome</keyword>
<keyword evidence="3" id="KW-0677">Repeat</keyword>
<dbReference type="CDD" id="cd04900">
    <property type="entry name" value="ACT_UUR-like_1"/>
    <property type="match status" value="1"/>
</dbReference>
<dbReference type="InterPro" id="IPR006674">
    <property type="entry name" value="HD_domain"/>
</dbReference>
<dbReference type="InterPro" id="IPR003607">
    <property type="entry name" value="HD/PDEase_dom"/>
</dbReference>
<keyword evidence="2 7" id="KW-0548">Nucleotidyltransferase</keyword>
<dbReference type="Pfam" id="PF01842">
    <property type="entry name" value="ACT"/>
    <property type="match status" value="1"/>
</dbReference>
<organism evidence="11 12">
    <name type="scientific">Kaistia terrae</name>
    <dbReference type="NCBI Taxonomy" id="537017"/>
    <lineage>
        <taxon>Bacteria</taxon>
        <taxon>Pseudomonadati</taxon>
        <taxon>Pseudomonadota</taxon>
        <taxon>Alphaproteobacteria</taxon>
        <taxon>Hyphomicrobiales</taxon>
        <taxon>Kaistiaceae</taxon>
        <taxon>Kaistia</taxon>
    </lineage>
</organism>
<comment type="catalytic activity">
    <reaction evidence="7">
        <text>[protein-PII]-L-tyrosine + UTP = [protein-PII]-uridylyl-L-tyrosine + diphosphate</text>
        <dbReference type="Rhea" id="RHEA:13673"/>
        <dbReference type="Rhea" id="RHEA-COMP:12147"/>
        <dbReference type="Rhea" id="RHEA-COMP:12148"/>
        <dbReference type="ChEBI" id="CHEBI:33019"/>
        <dbReference type="ChEBI" id="CHEBI:46398"/>
        <dbReference type="ChEBI" id="CHEBI:46858"/>
        <dbReference type="ChEBI" id="CHEBI:90602"/>
        <dbReference type="EC" id="2.7.7.59"/>
    </reaction>
</comment>
<comment type="similarity">
    <text evidence="7">Belongs to the GlnD family.</text>
</comment>
<dbReference type="InterPro" id="IPR002912">
    <property type="entry name" value="ACT_dom"/>
</dbReference>
<comment type="activity regulation">
    <text evidence="7">Uridylyltransferase (UTase) activity is inhibited by glutamine, while glutamine activates uridylyl-removing (UR) activity.</text>
</comment>
<comment type="caution">
    <text evidence="7">Lacks conserved residue(s) required for the propagation of feature annotation.</text>
</comment>
<comment type="catalytic activity">
    <reaction evidence="7">
        <text>[protein-PII]-uridylyl-L-tyrosine + H2O = [protein-PII]-L-tyrosine + UMP + H(+)</text>
        <dbReference type="Rhea" id="RHEA:48600"/>
        <dbReference type="Rhea" id="RHEA-COMP:12147"/>
        <dbReference type="Rhea" id="RHEA-COMP:12148"/>
        <dbReference type="ChEBI" id="CHEBI:15377"/>
        <dbReference type="ChEBI" id="CHEBI:15378"/>
        <dbReference type="ChEBI" id="CHEBI:46858"/>
        <dbReference type="ChEBI" id="CHEBI:57865"/>
        <dbReference type="ChEBI" id="CHEBI:90602"/>
    </reaction>
</comment>
<name>A0ABW0PYA2_9HYPH</name>
<dbReference type="CDD" id="cd04899">
    <property type="entry name" value="ACT_ACR-UUR-like_2"/>
    <property type="match status" value="1"/>
</dbReference>
<dbReference type="Pfam" id="PF24931">
    <property type="entry name" value="ACT_ACR9_3rd"/>
    <property type="match status" value="1"/>
</dbReference>
<keyword evidence="6 7" id="KW-0511">Multifunctional enzyme</keyword>
<feature type="region of interest" description="Disordered" evidence="8">
    <location>
        <begin position="1"/>
        <end position="22"/>
    </location>
</feature>
<reference evidence="12" key="1">
    <citation type="journal article" date="2019" name="Int. J. Syst. Evol. Microbiol.">
        <title>The Global Catalogue of Microorganisms (GCM) 10K type strain sequencing project: providing services to taxonomists for standard genome sequencing and annotation.</title>
        <authorList>
            <consortium name="The Broad Institute Genomics Platform"/>
            <consortium name="The Broad Institute Genome Sequencing Center for Infectious Disease"/>
            <person name="Wu L."/>
            <person name="Ma J."/>
        </authorList>
    </citation>
    <scope>NUCLEOTIDE SEQUENCE [LARGE SCALE GENOMIC DNA]</scope>
    <source>
        <strain evidence="12">KACC 12633</strain>
    </source>
</reference>
<feature type="region of interest" description="Uridylyltransferase" evidence="7">
    <location>
        <begin position="1"/>
        <end position="389"/>
    </location>
</feature>
<dbReference type="InterPro" id="IPR013546">
    <property type="entry name" value="PII_UdlTrfase/GS_AdlTrfase"/>
</dbReference>
<protein>
    <recommendedName>
        <fullName evidence="7">Bifunctional uridylyltransferase/uridylyl-removing enzyme</fullName>
        <shortName evidence="7">UTase/UR</shortName>
    </recommendedName>
    <alternativeName>
        <fullName evidence="7">Bifunctional [protein-PII] modification enzyme</fullName>
    </alternativeName>
    <alternativeName>
        <fullName evidence="7">Bifunctional nitrogen sensor protein</fullName>
    </alternativeName>
    <domain>
        <recommendedName>
            <fullName evidence="7">[Protein-PII] uridylyltransferase</fullName>
            <shortName evidence="7">PII uridylyltransferase</shortName>
            <shortName evidence="7">UTase</shortName>
            <ecNumber evidence="7">2.7.7.59</ecNumber>
        </recommendedName>
    </domain>
    <domain>
        <recommendedName>
            <fullName evidence="7">[Protein-PII]-UMP uridylyl-removing enzyme</fullName>
            <shortName evidence="7">UR</shortName>
            <ecNumber evidence="7">3.1.4.-</ecNumber>
        </recommendedName>
    </domain>
</protein>
<dbReference type="SMART" id="SM00471">
    <property type="entry name" value="HDc"/>
    <property type="match status" value="1"/>
</dbReference>
<dbReference type="Gene3D" id="1.10.3090.10">
    <property type="entry name" value="cca-adding enzyme, domain 2"/>
    <property type="match status" value="1"/>
</dbReference>
<dbReference type="SUPFAM" id="SSF81891">
    <property type="entry name" value="Poly A polymerase C-terminal region-like"/>
    <property type="match status" value="1"/>
</dbReference>
<dbReference type="Gene3D" id="3.30.70.260">
    <property type="match status" value="1"/>
</dbReference>
<comment type="caution">
    <text evidence="11">The sequence shown here is derived from an EMBL/GenBank/DDBJ whole genome shotgun (WGS) entry which is preliminary data.</text>
</comment>
<dbReference type="EC" id="2.7.7.59" evidence="7"/>
<evidence type="ECO:0000256" key="8">
    <source>
        <dbReference type="SAM" id="MobiDB-lite"/>
    </source>
</evidence>
<evidence type="ECO:0000256" key="1">
    <source>
        <dbReference type="ARBA" id="ARBA00022679"/>
    </source>
</evidence>
<evidence type="ECO:0000256" key="7">
    <source>
        <dbReference type="HAMAP-Rule" id="MF_00277"/>
    </source>
</evidence>
<evidence type="ECO:0000256" key="5">
    <source>
        <dbReference type="ARBA" id="ARBA00022842"/>
    </source>
</evidence>
<feature type="domain" description="ACT" evidence="9">
    <location>
        <begin position="748"/>
        <end position="830"/>
    </location>
</feature>
<dbReference type="CDD" id="cd00077">
    <property type="entry name" value="HDc"/>
    <property type="match status" value="1"/>
</dbReference>
<evidence type="ECO:0000259" key="9">
    <source>
        <dbReference type="PROSITE" id="PS51671"/>
    </source>
</evidence>
<keyword evidence="1 7" id="KW-0808">Transferase</keyword>
<accession>A0ABW0PYA2</accession>
<dbReference type="EC" id="3.1.4.-" evidence="7"/>
<evidence type="ECO:0000256" key="4">
    <source>
        <dbReference type="ARBA" id="ARBA00022801"/>
    </source>
</evidence>
<evidence type="ECO:0000256" key="3">
    <source>
        <dbReference type="ARBA" id="ARBA00022737"/>
    </source>
</evidence>
<proteinExistence type="inferred from homology"/>
<dbReference type="PROSITE" id="PS51671">
    <property type="entry name" value="ACT"/>
    <property type="match status" value="2"/>
</dbReference>
<dbReference type="PROSITE" id="PS51831">
    <property type="entry name" value="HD"/>
    <property type="match status" value="1"/>
</dbReference>
<dbReference type="HAMAP" id="MF_00277">
    <property type="entry name" value="PII_uridylyl_transf"/>
    <property type="match status" value="1"/>
</dbReference>
<evidence type="ECO:0000256" key="2">
    <source>
        <dbReference type="ARBA" id="ARBA00022695"/>
    </source>
</evidence>
<dbReference type="PANTHER" id="PTHR47320:SF1">
    <property type="entry name" value="BIFUNCTIONAL URIDYLYLTRANSFERASE_URIDYLYL-REMOVING ENZYME"/>
    <property type="match status" value="1"/>
</dbReference>
<evidence type="ECO:0000313" key="12">
    <source>
        <dbReference type="Proteomes" id="UP001596150"/>
    </source>
</evidence>
<evidence type="ECO:0000313" key="11">
    <source>
        <dbReference type="EMBL" id="MFC5517348.1"/>
    </source>
</evidence>
<dbReference type="GO" id="GO:0008773">
    <property type="term" value="F:[protein-PII] uridylyltransferase activity"/>
    <property type="evidence" value="ECO:0007669"/>
    <property type="project" value="UniProtKB-EC"/>
</dbReference>
<feature type="domain" description="HD" evidence="10">
    <location>
        <begin position="508"/>
        <end position="630"/>
    </location>
</feature>
<dbReference type="NCBIfam" id="NF003467">
    <property type="entry name" value="PRK05092.1"/>
    <property type="match status" value="1"/>
</dbReference>
<dbReference type="NCBIfam" id="TIGR01693">
    <property type="entry name" value="UTase_glnD"/>
    <property type="match status" value="1"/>
</dbReference>
<dbReference type="Proteomes" id="UP001596150">
    <property type="component" value="Unassembled WGS sequence"/>
</dbReference>
<dbReference type="SUPFAM" id="SSF55021">
    <property type="entry name" value="ACT-like"/>
    <property type="match status" value="2"/>
</dbReference>
<dbReference type="SUPFAM" id="SSF81593">
    <property type="entry name" value="Nucleotidyltransferase substrate binding subunit/domain"/>
    <property type="match status" value="1"/>
</dbReference>
<comment type="cofactor">
    <cofactor evidence="7">
        <name>Mg(2+)</name>
        <dbReference type="ChEBI" id="CHEBI:18420"/>
    </cofactor>
</comment>
<dbReference type="SUPFAM" id="SSF81301">
    <property type="entry name" value="Nucleotidyltransferase"/>
    <property type="match status" value="1"/>
</dbReference>
<dbReference type="InterPro" id="IPR045865">
    <property type="entry name" value="ACT-like_dom_sf"/>
</dbReference>
<comment type="function">
    <text evidence="7">Modifies, by uridylylation and deuridylylation, the PII regulatory proteins (GlnB and homologs), in response to the nitrogen status of the cell that GlnD senses through the glutamine level. Under low glutamine levels, catalyzes the conversion of the PII proteins and UTP to PII-UMP and PPi, while under higher glutamine levels, GlnD hydrolyzes PII-UMP to PII and UMP (deuridylylation). Thus, controls uridylylation state and activity of the PII proteins, and plays an important role in the regulation of nitrogen metabolism.</text>
</comment>
<keyword evidence="4 7" id="KW-0378">Hydrolase</keyword>
<evidence type="ECO:0000256" key="6">
    <source>
        <dbReference type="ARBA" id="ARBA00023268"/>
    </source>
</evidence>
<keyword evidence="5 7" id="KW-0460">Magnesium</keyword>
<comment type="domain">
    <text evidence="7">Has four distinct domains: an N-terminal nucleotidyltransferase (NT) domain responsible for UTase activity, a central HD domain that encodes UR activity, and two C-terminal ACT domains that seem to have a role in glutamine sensing.</text>
</comment>
<dbReference type="Pfam" id="PF08335">
    <property type="entry name" value="GlnD_UR_UTase"/>
    <property type="match status" value="1"/>
</dbReference>